<name>A0A6A6WN49_9PLEO</name>
<organism evidence="1 2">
    <name type="scientific">Melanomma pulvis-pyrius CBS 109.77</name>
    <dbReference type="NCBI Taxonomy" id="1314802"/>
    <lineage>
        <taxon>Eukaryota</taxon>
        <taxon>Fungi</taxon>
        <taxon>Dikarya</taxon>
        <taxon>Ascomycota</taxon>
        <taxon>Pezizomycotina</taxon>
        <taxon>Dothideomycetes</taxon>
        <taxon>Pleosporomycetidae</taxon>
        <taxon>Pleosporales</taxon>
        <taxon>Melanommataceae</taxon>
        <taxon>Melanomma</taxon>
    </lineage>
</organism>
<accession>A0A6A6WN49</accession>
<evidence type="ECO:0000313" key="2">
    <source>
        <dbReference type="Proteomes" id="UP000799757"/>
    </source>
</evidence>
<keyword evidence="2" id="KW-1185">Reference proteome</keyword>
<sequence>MAAGIKDFIPYIRYKEMAGLPKGIPAHDITGVGELVVRYGEVKCRHPVGTSLCGQRLGTRGALVTHLKKQHGAEVEEADNENRPSAAYLNDMRLFYDDIMVEHDRLVAEEHAGARARAAIAAADAEGMGGLPPILFTVGPLAGENDVVEISQVVRVIRRVAPCAVCRAEHGDNITDCLFEFDVDGAGNRIVGGNHCENVGIWRL</sequence>
<dbReference type="EMBL" id="MU002929">
    <property type="protein sequence ID" value="KAF2785512.1"/>
    <property type="molecule type" value="Genomic_DNA"/>
</dbReference>
<gene>
    <name evidence="1" type="ORF">K505DRAFT_369128</name>
</gene>
<dbReference type="OrthoDB" id="3943121at2759"/>
<dbReference type="Proteomes" id="UP000799757">
    <property type="component" value="Unassembled WGS sequence"/>
</dbReference>
<evidence type="ECO:0000313" key="1">
    <source>
        <dbReference type="EMBL" id="KAF2785512.1"/>
    </source>
</evidence>
<proteinExistence type="predicted"/>
<dbReference type="AlphaFoldDB" id="A0A6A6WN49"/>
<protein>
    <submittedName>
        <fullName evidence="1">Uncharacterized protein</fullName>
    </submittedName>
</protein>
<reference evidence="1" key="1">
    <citation type="journal article" date="2020" name="Stud. Mycol.">
        <title>101 Dothideomycetes genomes: a test case for predicting lifestyles and emergence of pathogens.</title>
        <authorList>
            <person name="Haridas S."/>
            <person name="Albert R."/>
            <person name="Binder M."/>
            <person name="Bloem J."/>
            <person name="Labutti K."/>
            <person name="Salamov A."/>
            <person name="Andreopoulos B."/>
            <person name="Baker S."/>
            <person name="Barry K."/>
            <person name="Bills G."/>
            <person name="Bluhm B."/>
            <person name="Cannon C."/>
            <person name="Castanera R."/>
            <person name="Culley D."/>
            <person name="Daum C."/>
            <person name="Ezra D."/>
            <person name="Gonzalez J."/>
            <person name="Henrissat B."/>
            <person name="Kuo A."/>
            <person name="Liang C."/>
            <person name="Lipzen A."/>
            <person name="Lutzoni F."/>
            <person name="Magnuson J."/>
            <person name="Mondo S."/>
            <person name="Nolan M."/>
            <person name="Ohm R."/>
            <person name="Pangilinan J."/>
            <person name="Park H.-J."/>
            <person name="Ramirez L."/>
            <person name="Alfaro M."/>
            <person name="Sun H."/>
            <person name="Tritt A."/>
            <person name="Yoshinaga Y."/>
            <person name="Zwiers L.-H."/>
            <person name="Turgeon B."/>
            <person name="Goodwin S."/>
            <person name="Spatafora J."/>
            <person name="Crous P."/>
            <person name="Grigoriev I."/>
        </authorList>
    </citation>
    <scope>NUCLEOTIDE SEQUENCE</scope>
    <source>
        <strain evidence="1">CBS 109.77</strain>
    </source>
</reference>